<evidence type="ECO:0000256" key="16">
    <source>
        <dbReference type="SAM" id="MobiDB-lite"/>
    </source>
</evidence>
<evidence type="ECO:0000259" key="17">
    <source>
        <dbReference type="Pfam" id="PF04042"/>
    </source>
</evidence>
<keyword evidence="7 15" id="KW-0540">Nuclease</keyword>
<evidence type="ECO:0000256" key="7">
    <source>
        <dbReference type="ARBA" id="ARBA00022722"/>
    </source>
</evidence>
<feature type="region of interest" description="Disordered" evidence="16">
    <location>
        <begin position="59"/>
        <end position="104"/>
    </location>
</feature>
<evidence type="ECO:0000256" key="1">
    <source>
        <dbReference type="ARBA" id="ARBA00000563"/>
    </source>
</evidence>
<dbReference type="GO" id="GO:0006271">
    <property type="term" value="P:DNA strand elongation involved in DNA replication"/>
    <property type="evidence" value="ECO:0007669"/>
    <property type="project" value="TreeGrafter"/>
</dbReference>
<keyword evidence="11 15" id="KW-0238">DNA-binding</keyword>
<dbReference type="HAMAP" id="MF_00325">
    <property type="entry name" value="DNApol_II_A_arch"/>
    <property type="match status" value="1"/>
</dbReference>
<feature type="domain" description="DNA polymerase alpha/delta/epsilon subunit B" evidence="17">
    <location>
        <begin position="279"/>
        <end position="486"/>
    </location>
</feature>
<keyword evidence="10 15" id="KW-0239">DNA-directed DNA polymerase</keyword>
<dbReference type="InterPro" id="IPR007185">
    <property type="entry name" value="DNA_pol_a/d/e_bsu"/>
</dbReference>
<evidence type="ECO:0000256" key="13">
    <source>
        <dbReference type="ARBA" id="ARBA00024817"/>
    </source>
</evidence>
<comment type="catalytic activity">
    <reaction evidence="14 15">
        <text>DNA(n) + a 2'-deoxyribonucleoside 5'-triphosphate = DNA(n+1) + diphosphate</text>
        <dbReference type="Rhea" id="RHEA:22508"/>
        <dbReference type="Rhea" id="RHEA-COMP:17339"/>
        <dbReference type="Rhea" id="RHEA-COMP:17340"/>
        <dbReference type="ChEBI" id="CHEBI:33019"/>
        <dbReference type="ChEBI" id="CHEBI:61560"/>
        <dbReference type="ChEBI" id="CHEBI:173112"/>
        <dbReference type="EC" id="2.7.7.7"/>
    </reaction>
</comment>
<dbReference type="InterPro" id="IPR024826">
    <property type="entry name" value="DNA_pol_delta/II_ssu"/>
</dbReference>
<evidence type="ECO:0000256" key="11">
    <source>
        <dbReference type="ARBA" id="ARBA00023125"/>
    </source>
</evidence>
<dbReference type="Gene3D" id="3.60.21.50">
    <property type="match status" value="1"/>
</dbReference>
<evidence type="ECO:0000256" key="12">
    <source>
        <dbReference type="ARBA" id="ARBA00023268"/>
    </source>
</evidence>
<keyword evidence="12 15" id="KW-0511">Multifunctional enzyme</keyword>
<dbReference type="GO" id="GO:0008310">
    <property type="term" value="F:single-stranded DNA 3'-5' DNA exonuclease activity"/>
    <property type="evidence" value="ECO:0007669"/>
    <property type="project" value="UniProtKB-EC"/>
</dbReference>
<comment type="subunit">
    <text evidence="3 15">Heterodimer of a large subunit and a small subunit.</text>
</comment>
<comment type="catalytic activity">
    <reaction evidence="1 15">
        <text>Exonucleolytic cleavage in the 3'- to 5'-direction to yield nucleoside 5'-phosphates.</text>
        <dbReference type="EC" id="3.1.11.1"/>
    </reaction>
</comment>
<keyword evidence="4 15" id="KW-0808">Transferase</keyword>
<name>A0A7G9YKZ5_9EURY</name>
<dbReference type="GO" id="GO:0006308">
    <property type="term" value="P:DNA catabolic process"/>
    <property type="evidence" value="ECO:0007669"/>
    <property type="project" value="UniProtKB-UniRule"/>
</dbReference>
<dbReference type="EC" id="2.7.7.7" evidence="15"/>
<evidence type="ECO:0000256" key="14">
    <source>
        <dbReference type="ARBA" id="ARBA00049244"/>
    </source>
</evidence>
<evidence type="ECO:0000313" key="18">
    <source>
        <dbReference type="EMBL" id="QNO48679.1"/>
    </source>
</evidence>
<evidence type="ECO:0000256" key="2">
    <source>
        <dbReference type="ARBA" id="ARBA00006035"/>
    </source>
</evidence>
<evidence type="ECO:0000256" key="8">
    <source>
        <dbReference type="ARBA" id="ARBA00022801"/>
    </source>
</evidence>
<dbReference type="AlphaFoldDB" id="A0A7G9YKZ5"/>
<keyword evidence="8 15" id="KW-0378">Hydrolase</keyword>
<keyword evidence="5 15" id="KW-0548">Nucleotidyltransferase</keyword>
<dbReference type="InterPro" id="IPR011149">
    <property type="entry name" value="Pol2_small_arc"/>
</dbReference>
<protein>
    <recommendedName>
        <fullName evidence="15">DNA polymerase II small subunit</fullName>
        <shortName evidence="15">Pol II</shortName>
        <ecNumber evidence="15">2.7.7.7</ecNumber>
    </recommendedName>
    <alternativeName>
        <fullName evidence="15">Exodeoxyribonuclease small subunit</fullName>
        <ecNumber evidence="15">3.1.11.1</ecNumber>
    </alternativeName>
</protein>
<feature type="compositionally biased region" description="Low complexity" evidence="16">
    <location>
        <begin position="59"/>
        <end position="76"/>
    </location>
</feature>
<evidence type="ECO:0000256" key="3">
    <source>
        <dbReference type="ARBA" id="ARBA00011315"/>
    </source>
</evidence>
<dbReference type="CDD" id="cd07386">
    <property type="entry name" value="MPP_DNA_pol_II_small_archeal_C"/>
    <property type="match status" value="1"/>
</dbReference>
<dbReference type="FunFam" id="3.60.21.50:FF:000003">
    <property type="entry name" value="DNA polymerase II small subunit"/>
    <property type="match status" value="1"/>
</dbReference>
<comment type="similarity">
    <text evidence="2 15">Belongs to the DNA polymerase delta/II small subunit family.</text>
</comment>
<keyword evidence="9 15" id="KW-0269">Exonuclease</keyword>
<dbReference type="EMBL" id="MT631358">
    <property type="protein sequence ID" value="QNO48679.1"/>
    <property type="molecule type" value="Genomic_DNA"/>
</dbReference>
<dbReference type="CDD" id="cd04490">
    <property type="entry name" value="PolII_SU_OBF"/>
    <property type="match status" value="1"/>
</dbReference>
<evidence type="ECO:0000256" key="4">
    <source>
        <dbReference type="ARBA" id="ARBA00022679"/>
    </source>
</evidence>
<dbReference type="NCBIfam" id="NF003118">
    <property type="entry name" value="PRK04036.1-3"/>
    <property type="match status" value="1"/>
</dbReference>
<evidence type="ECO:0000256" key="5">
    <source>
        <dbReference type="ARBA" id="ARBA00022695"/>
    </source>
</evidence>
<accession>A0A7G9YKZ5</accession>
<reference evidence="18" key="1">
    <citation type="submission" date="2020-06" db="EMBL/GenBank/DDBJ databases">
        <title>Unique genomic features of the anaerobic methanotrophic archaea.</title>
        <authorList>
            <person name="Chadwick G.L."/>
            <person name="Skennerton C.T."/>
            <person name="Laso-Perez R."/>
            <person name="Leu A.O."/>
            <person name="Speth D.R."/>
            <person name="Yu H."/>
            <person name="Morgan-Lang C."/>
            <person name="Hatzenpichler R."/>
            <person name="Goudeau D."/>
            <person name="Malmstrom R."/>
            <person name="Brazelton W.J."/>
            <person name="Woyke T."/>
            <person name="Hallam S.J."/>
            <person name="Tyson G.W."/>
            <person name="Wegener G."/>
            <person name="Boetius A."/>
            <person name="Orphan V."/>
        </authorList>
    </citation>
    <scope>NUCLEOTIDE SEQUENCE</scope>
</reference>
<dbReference type="PIRSF" id="PIRSF000803">
    <property type="entry name" value="Arc_Pol2_small"/>
    <property type="match status" value="1"/>
</dbReference>
<feature type="compositionally biased region" description="Pro residues" evidence="16">
    <location>
        <begin position="92"/>
        <end position="104"/>
    </location>
</feature>
<sequence>MHESLIVEEFANAGYQISPGAIALIDSCQSPDNVMKQVLRSLDDSVLVVDKQHIMLDYGDGSNGNSSDGDGSNGDSAVSTRAASDSGRELPAKPPVKTPRIQPPVAPELPGVNILCDISNESTCVGEYSEFVRYFRDRYARLSSIIRTRVTARPIESLRSERLRDHGNISIIGMVHNIRTTVNGNKLIELEDPTGMFSVLIRPVDHDLWELASGIIRDEVIGVTGSLIGDGKLMIVSDLVMPEIPNQHNQRLPGSWTGNGNGNGTGAGGGHGNGHGQAVLISDVHIGSNTFLEDAFCEFIDWLGDGGIDGGADGRGNGADAGQVRYLIIAGDLVDGVGVYPGQEEELEITDVYDQYRCAAKYLRAVPRNVRIIIAPGNHDAVRLAEPQPALPENIRSMFRDNTVFTGNPALIEIEGVRILIYHGRSMDDLIATIPNMSYQRPAEVMIEMLRRRHIAPTYGGRVSIAPEMTDHFVIDRIPHILHCGHVHTIGVDRYKGVTVINAGTWQSQTDFQKRVNLEPVPAHAAIVDLATLGTRMIRFA</sequence>
<dbReference type="EC" id="3.1.11.1" evidence="15"/>
<comment type="function">
    <text evidence="13 15">Possesses two activities: a DNA synthesis (polymerase) and an exonucleolytic activity that degrades single-stranded DNA in the 3' to 5' direction. Has a template-primer preference which is characteristic of a replicative DNA polymerase.</text>
</comment>
<proteinExistence type="inferred from homology"/>
<organism evidence="18">
    <name type="scientific">Candidatus Methanogaster sp. ANME-2c ERB4</name>
    <dbReference type="NCBI Taxonomy" id="2759911"/>
    <lineage>
        <taxon>Archaea</taxon>
        <taxon>Methanobacteriati</taxon>
        <taxon>Methanobacteriota</taxon>
        <taxon>Stenosarchaea group</taxon>
        <taxon>Methanomicrobia</taxon>
        <taxon>Methanosarcinales</taxon>
        <taxon>ANME-2 cluster</taxon>
        <taxon>Candidatus Methanogasteraceae</taxon>
        <taxon>Candidatus Methanogaster</taxon>
    </lineage>
</organism>
<dbReference type="PANTHER" id="PTHR10416:SF0">
    <property type="entry name" value="DNA POLYMERASE DELTA SUBUNIT 2"/>
    <property type="match status" value="1"/>
</dbReference>
<gene>
    <name evidence="15" type="primary">polB</name>
    <name evidence="18" type="ORF">AMAKCJMG_00013</name>
</gene>
<dbReference type="NCBIfam" id="NF003116">
    <property type="entry name" value="PRK04036.1-1"/>
    <property type="match status" value="1"/>
</dbReference>
<dbReference type="SUPFAM" id="SSF56300">
    <property type="entry name" value="Metallo-dependent phosphatases"/>
    <property type="match status" value="1"/>
</dbReference>
<dbReference type="GO" id="GO:0042575">
    <property type="term" value="C:DNA polymerase complex"/>
    <property type="evidence" value="ECO:0007669"/>
    <property type="project" value="TreeGrafter"/>
</dbReference>
<evidence type="ECO:0000256" key="6">
    <source>
        <dbReference type="ARBA" id="ARBA00022705"/>
    </source>
</evidence>
<evidence type="ECO:0000256" key="10">
    <source>
        <dbReference type="ARBA" id="ARBA00022932"/>
    </source>
</evidence>
<keyword evidence="6 15" id="KW-0235">DNA replication</keyword>
<dbReference type="PANTHER" id="PTHR10416">
    <property type="entry name" value="DNA POLYMERASE DELTA SUBUNIT 2"/>
    <property type="match status" value="1"/>
</dbReference>
<dbReference type="Pfam" id="PF04042">
    <property type="entry name" value="DNA_pol_E_B"/>
    <property type="match status" value="1"/>
</dbReference>
<dbReference type="GO" id="GO:0003887">
    <property type="term" value="F:DNA-directed DNA polymerase activity"/>
    <property type="evidence" value="ECO:0007669"/>
    <property type="project" value="UniProtKB-UniRule"/>
</dbReference>
<evidence type="ECO:0000256" key="15">
    <source>
        <dbReference type="HAMAP-Rule" id="MF_00325"/>
    </source>
</evidence>
<dbReference type="GO" id="GO:0003677">
    <property type="term" value="F:DNA binding"/>
    <property type="evidence" value="ECO:0007669"/>
    <property type="project" value="UniProtKB-UniRule"/>
</dbReference>
<dbReference type="InterPro" id="IPR029052">
    <property type="entry name" value="Metallo-depent_PP-like"/>
</dbReference>
<evidence type="ECO:0000256" key="9">
    <source>
        <dbReference type="ARBA" id="ARBA00022839"/>
    </source>
</evidence>